<proteinExistence type="predicted"/>
<protein>
    <submittedName>
        <fullName evidence="1">Uncharacterized protein</fullName>
    </submittedName>
</protein>
<gene>
    <name evidence="1" type="ORF">Fot_33025</name>
</gene>
<evidence type="ECO:0000313" key="1">
    <source>
        <dbReference type="EMBL" id="KAL2509378.1"/>
    </source>
</evidence>
<organism evidence="1 2">
    <name type="scientific">Forsythia ovata</name>
    <dbReference type="NCBI Taxonomy" id="205694"/>
    <lineage>
        <taxon>Eukaryota</taxon>
        <taxon>Viridiplantae</taxon>
        <taxon>Streptophyta</taxon>
        <taxon>Embryophyta</taxon>
        <taxon>Tracheophyta</taxon>
        <taxon>Spermatophyta</taxon>
        <taxon>Magnoliopsida</taxon>
        <taxon>eudicotyledons</taxon>
        <taxon>Gunneridae</taxon>
        <taxon>Pentapetalae</taxon>
        <taxon>asterids</taxon>
        <taxon>lamiids</taxon>
        <taxon>Lamiales</taxon>
        <taxon>Oleaceae</taxon>
        <taxon>Forsythieae</taxon>
        <taxon>Forsythia</taxon>
    </lineage>
</organism>
<keyword evidence="2" id="KW-1185">Reference proteome</keyword>
<dbReference type="Proteomes" id="UP001604277">
    <property type="component" value="Unassembled WGS sequence"/>
</dbReference>
<sequence length="109" mass="12322">MQLDEDPNLQIDLSFLRTDQIRIRADQSSDPRTNPWQKLEVSLLSEAAVIFVDRTHETYAIVLKVKAPTVPPPLPTHVLDPARRAPIDLSQASEAETSRGFAYFLPRLD</sequence>
<dbReference type="EMBL" id="JBFOLJ010000009">
    <property type="protein sequence ID" value="KAL2509378.1"/>
    <property type="molecule type" value="Genomic_DNA"/>
</dbReference>
<dbReference type="AlphaFoldDB" id="A0ABD1TA18"/>
<reference evidence="2" key="1">
    <citation type="submission" date="2024-07" db="EMBL/GenBank/DDBJ databases">
        <title>Two chromosome-level genome assemblies of Korean endemic species Abeliophyllum distichum and Forsythia ovata (Oleaceae).</title>
        <authorList>
            <person name="Jang H."/>
        </authorList>
    </citation>
    <scope>NUCLEOTIDE SEQUENCE [LARGE SCALE GENOMIC DNA]</scope>
</reference>
<name>A0ABD1TA18_9LAMI</name>
<comment type="caution">
    <text evidence="1">The sequence shown here is derived from an EMBL/GenBank/DDBJ whole genome shotgun (WGS) entry which is preliminary data.</text>
</comment>
<evidence type="ECO:0000313" key="2">
    <source>
        <dbReference type="Proteomes" id="UP001604277"/>
    </source>
</evidence>
<accession>A0ABD1TA18</accession>